<name>A0A1A8NFF4_9TELE</name>
<evidence type="ECO:0000313" key="1">
    <source>
        <dbReference type="EMBL" id="SBR67793.1"/>
    </source>
</evidence>
<proteinExistence type="predicted"/>
<dbReference type="EMBL" id="HAEG01002706">
    <property type="protein sequence ID" value="SBR67793.1"/>
    <property type="molecule type" value="Transcribed_RNA"/>
</dbReference>
<dbReference type="AlphaFoldDB" id="A0A1A8NFF4"/>
<sequence>LPTSPLYPLSDHSVNCPSSRSVGSRNASTARCPGNTLTHCTPSFFPQSHWQDSVASVSLPFSSSMQHLPR</sequence>
<feature type="non-terminal residue" evidence="1">
    <location>
        <position position="70"/>
    </location>
</feature>
<feature type="non-terminal residue" evidence="1">
    <location>
        <position position="1"/>
    </location>
</feature>
<reference evidence="1" key="2">
    <citation type="submission" date="2016-06" db="EMBL/GenBank/DDBJ databases">
        <title>The genome of a short-lived fish provides insights into sex chromosome evolution and the genetic control of aging.</title>
        <authorList>
            <person name="Reichwald K."/>
            <person name="Felder M."/>
            <person name="Petzold A."/>
            <person name="Koch P."/>
            <person name="Groth M."/>
            <person name="Platzer M."/>
        </authorList>
    </citation>
    <scope>NUCLEOTIDE SEQUENCE</scope>
    <source>
        <tissue evidence="1">Brain</tissue>
    </source>
</reference>
<accession>A0A1A8NFF4</accession>
<organism evidence="1">
    <name type="scientific">Nothobranchius pienaari</name>
    <dbReference type="NCBI Taxonomy" id="704102"/>
    <lineage>
        <taxon>Eukaryota</taxon>
        <taxon>Metazoa</taxon>
        <taxon>Chordata</taxon>
        <taxon>Craniata</taxon>
        <taxon>Vertebrata</taxon>
        <taxon>Euteleostomi</taxon>
        <taxon>Actinopterygii</taxon>
        <taxon>Neopterygii</taxon>
        <taxon>Teleostei</taxon>
        <taxon>Neoteleostei</taxon>
        <taxon>Acanthomorphata</taxon>
        <taxon>Ovalentaria</taxon>
        <taxon>Atherinomorphae</taxon>
        <taxon>Cyprinodontiformes</taxon>
        <taxon>Nothobranchiidae</taxon>
        <taxon>Nothobranchius</taxon>
    </lineage>
</organism>
<reference evidence="1" key="1">
    <citation type="submission" date="2016-05" db="EMBL/GenBank/DDBJ databases">
        <authorList>
            <person name="Lavstsen T."/>
            <person name="Jespersen J.S."/>
        </authorList>
    </citation>
    <scope>NUCLEOTIDE SEQUENCE</scope>
    <source>
        <tissue evidence="1">Brain</tissue>
    </source>
</reference>
<gene>
    <name evidence="1" type="primary">MLL4B</name>
</gene>
<protein>
    <submittedName>
        <fullName evidence="1">Myeloid/lymphoid or mixed-lineage leukemia 4b</fullName>
    </submittedName>
</protein>